<keyword evidence="14" id="KW-1185">Reference proteome</keyword>
<reference evidence="13 14" key="1">
    <citation type="submission" date="2019-12" db="EMBL/GenBank/DDBJ databases">
        <authorList>
            <person name="Li M."/>
        </authorList>
    </citation>
    <scope>NUCLEOTIDE SEQUENCE [LARGE SCALE GENOMIC DNA]</scope>
    <source>
        <strain evidence="13 14">GBMRC 2024</strain>
    </source>
</reference>
<feature type="transmembrane region" description="Helical" evidence="11">
    <location>
        <begin position="605"/>
        <end position="627"/>
    </location>
</feature>
<evidence type="ECO:0000256" key="1">
    <source>
        <dbReference type="ARBA" id="ARBA00004651"/>
    </source>
</evidence>
<gene>
    <name evidence="13" type="ORF">GR170_08380</name>
</gene>
<feature type="transmembrane region" description="Helical" evidence="11">
    <location>
        <begin position="749"/>
        <end position="768"/>
    </location>
</feature>
<evidence type="ECO:0000256" key="10">
    <source>
        <dbReference type="ARBA" id="ARBA00023136"/>
    </source>
</evidence>
<evidence type="ECO:0000256" key="11">
    <source>
        <dbReference type="SAM" id="Phobius"/>
    </source>
</evidence>
<dbReference type="CDD" id="cd06579">
    <property type="entry name" value="TM_PBP1_transp_AraH_like"/>
    <property type="match status" value="1"/>
</dbReference>
<evidence type="ECO:0000256" key="4">
    <source>
        <dbReference type="ARBA" id="ARBA00022597"/>
    </source>
</evidence>
<keyword evidence="3" id="KW-1003">Cell membrane</keyword>
<comment type="caution">
    <text evidence="13">The sequence shown here is derived from an EMBL/GenBank/DDBJ whole genome shotgun (WGS) entry which is preliminary data.</text>
</comment>
<keyword evidence="8 13" id="KW-0067">ATP-binding</keyword>
<dbReference type="Gene3D" id="3.40.50.300">
    <property type="entry name" value="P-loop containing nucleotide triphosphate hydrolases"/>
    <property type="match status" value="2"/>
</dbReference>
<dbReference type="CDD" id="cd03215">
    <property type="entry name" value="ABC_Carb_Monos_II"/>
    <property type="match status" value="1"/>
</dbReference>
<dbReference type="Pfam" id="PF00005">
    <property type="entry name" value="ABC_tran"/>
    <property type="match status" value="2"/>
</dbReference>
<protein>
    <submittedName>
        <fullName evidence="13">ATP-binding cassette domain-containing protein</fullName>
    </submittedName>
</protein>
<name>A0A6L7G2V9_9RHOB</name>
<evidence type="ECO:0000256" key="2">
    <source>
        <dbReference type="ARBA" id="ARBA00022448"/>
    </source>
</evidence>
<organism evidence="13 14">
    <name type="scientific">Pseudooceanicola albus</name>
    <dbReference type="NCBI Taxonomy" id="2692189"/>
    <lineage>
        <taxon>Bacteria</taxon>
        <taxon>Pseudomonadati</taxon>
        <taxon>Pseudomonadota</taxon>
        <taxon>Alphaproteobacteria</taxon>
        <taxon>Rhodobacterales</taxon>
        <taxon>Paracoccaceae</taxon>
        <taxon>Pseudooceanicola</taxon>
    </lineage>
</organism>
<feature type="transmembrane region" description="Helical" evidence="11">
    <location>
        <begin position="805"/>
        <end position="825"/>
    </location>
</feature>
<keyword evidence="5 11" id="KW-0812">Transmembrane</keyword>
<dbReference type="GO" id="GO:0016887">
    <property type="term" value="F:ATP hydrolysis activity"/>
    <property type="evidence" value="ECO:0007669"/>
    <property type="project" value="InterPro"/>
</dbReference>
<feature type="domain" description="ABC transporter" evidence="12">
    <location>
        <begin position="262"/>
        <end position="502"/>
    </location>
</feature>
<evidence type="ECO:0000313" key="14">
    <source>
        <dbReference type="Proteomes" id="UP000477911"/>
    </source>
</evidence>
<feature type="transmembrane region" description="Helical" evidence="11">
    <location>
        <begin position="524"/>
        <end position="541"/>
    </location>
</feature>
<evidence type="ECO:0000256" key="3">
    <source>
        <dbReference type="ARBA" id="ARBA00022475"/>
    </source>
</evidence>
<dbReference type="InterPro" id="IPR017871">
    <property type="entry name" value="ABC_transporter-like_CS"/>
</dbReference>
<comment type="subcellular location">
    <subcellularLocation>
        <location evidence="1">Cell membrane</location>
        <topology evidence="1">Multi-pass membrane protein</topology>
    </subcellularLocation>
</comment>
<dbReference type="CDD" id="cd03216">
    <property type="entry name" value="ABC_Carb_Monos_I"/>
    <property type="match status" value="1"/>
</dbReference>
<dbReference type="GO" id="GO:0022857">
    <property type="term" value="F:transmembrane transporter activity"/>
    <property type="evidence" value="ECO:0007669"/>
    <property type="project" value="InterPro"/>
</dbReference>
<evidence type="ECO:0000256" key="8">
    <source>
        <dbReference type="ARBA" id="ARBA00022840"/>
    </source>
</evidence>
<dbReference type="EMBL" id="WUMU01000006">
    <property type="protein sequence ID" value="MXN17848.1"/>
    <property type="molecule type" value="Genomic_DNA"/>
</dbReference>
<dbReference type="SUPFAM" id="SSF52540">
    <property type="entry name" value="P-loop containing nucleoside triphosphate hydrolases"/>
    <property type="match status" value="2"/>
</dbReference>
<dbReference type="RefSeq" id="WP_160893598.1">
    <property type="nucleotide sequence ID" value="NZ_WUMU01000006.1"/>
</dbReference>
<evidence type="ECO:0000256" key="6">
    <source>
        <dbReference type="ARBA" id="ARBA00022737"/>
    </source>
</evidence>
<dbReference type="Proteomes" id="UP000477911">
    <property type="component" value="Unassembled WGS sequence"/>
</dbReference>
<dbReference type="PANTHER" id="PTHR43790">
    <property type="entry name" value="CARBOHYDRATE TRANSPORT ATP-BINDING PROTEIN MG119-RELATED"/>
    <property type="match status" value="1"/>
</dbReference>
<dbReference type="InterPro" id="IPR003439">
    <property type="entry name" value="ABC_transporter-like_ATP-bd"/>
</dbReference>
<feature type="transmembrane region" description="Helical" evidence="11">
    <location>
        <begin position="547"/>
        <end position="570"/>
    </location>
</feature>
<evidence type="ECO:0000256" key="9">
    <source>
        <dbReference type="ARBA" id="ARBA00022989"/>
    </source>
</evidence>
<dbReference type="GO" id="GO:0005886">
    <property type="term" value="C:plasma membrane"/>
    <property type="evidence" value="ECO:0007669"/>
    <property type="project" value="UniProtKB-SubCell"/>
</dbReference>
<keyword evidence="7" id="KW-0547">Nucleotide-binding</keyword>
<feature type="domain" description="ABC transporter" evidence="12">
    <location>
        <begin position="21"/>
        <end position="249"/>
    </location>
</feature>
<evidence type="ECO:0000259" key="12">
    <source>
        <dbReference type="PROSITE" id="PS50893"/>
    </source>
</evidence>
<feature type="transmembrane region" description="Helical" evidence="11">
    <location>
        <begin position="674"/>
        <end position="696"/>
    </location>
</feature>
<dbReference type="PROSITE" id="PS00211">
    <property type="entry name" value="ABC_TRANSPORTER_1"/>
    <property type="match status" value="1"/>
</dbReference>
<keyword evidence="4" id="KW-0762">Sugar transport</keyword>
<keyword evidence="10 11" id="KW-0472">Membrane</keyword>
<dbReference type="GO" id="GO:0005524">
    <property type="term" value="F:ATP binding"/>
    <property type="evidence" value="ECO:0007669"/>
    <property type="project" value="UniProtKB-KW"/>
</dbReference>
<proteinExistence type="predicted"/>
<keyword evidence="9 11" id="KW-1133">Transmembrane helix</keyword>
<dbReference type="InterPro" id="IPR027417">
    <property type="entry name" value="P-loop_NTPase"/>
</dbReference>
<dbReference type="InterPro" id="IPR050107">
    <property type="entry name" value="ABC_carbohydrate_import_ATPase"/>
</dbReference>
<dbReference type="PROSITE" id="PS50893">
    <property type="entry name" value="ABC_TRANSPORTER_2"/>
    <property type="match status" value="2"/>
</dbReference>
<feature type="transmembrane region" description="Helical" evidence="11">
    <location>
        <begin position="724"/>
        <end position="743"/>
    </location>
</feature>
<evidence type="ECO:0000313" key="13">
    <source>
        <dbReference type="EMBL" id="MXN17848.1"/>
    </source>
</evidence>
<feature type="transmembrane region" description="Helical" evidence="11">
    <location>
        <begin position="582"/>
        <end position="599"/>
    </location>
</feature>
<dbReference type="Pfam" id="PF02653">
    <property type="entry name" value="BPD_transp_2"/>
    <property type="match status" value="1"/>
</dbReference>
<feature type="transmembrane region" description="Helical" evidence="11">
    <location>
        <begin position="780"/>
        <end position="799"/>
    </location>
</feature>
<evidence type="ECO:0000256" key="5">
    <source>
        <dbReference type="ARBA" id="ARBA00022692"/>
    </source>
</evidence>
<dbReference type="InterPro" id="IPR001851">
    <property type="entry name" value="ABC_transp_permease"/>
</dbReference>
<dbReference type="PANTHER" id="PTHR43790:SF9">
    <property type="entry name" value="GALACTOFURANOSE TRANSPORTER ATP-BINDING PROTEIN YTFR"/>
    <property type="match status" value="1"/>
</dbReference>
<accession>A0A6L7G2V9</accession>
<dbReference type="InterPro" id="IPR003593">
    <property type="entry name" value="AAA+_ATPase"/>
</dbReference>
<keyword evidence="2" id="KW-0813">Transport</keyword>
<evidence type="ECO:0000256" key="7">
    <source>
        <dbReference type="ARBA" id="ARBA00022741"/>
    </source>
</evidence>
<dbReference type="SMART" id="SM00382">
    <property type="entry name" value="AAA"/>
    <property type="match status" value="2"/>
</dbReference>
<sequence length="834" mass="86552">MNSQAHNAPVAAVVPDSAPTLILEGITKSFGPVKALKGIDLKAWPGEVHAIVGENGAGKSTLINCAAGVLKPDTGSVLIKGEKAPALPGVVRGMGLSVAFQHPALAPDLTVLENLRLARRDLGVAEAQQILDRVSTKTLAMDLSDRAGELSLAQGHVLEIARALASRPAVFIFDEPTEPFQDPEVRHLFRLIAELKAEGTAIIYISHRLHEVMSIADRLSVLRDGDLIETRPAAGFTPDEIVNLIVGRPLGQVFPAKGQIGTGPKLLTVAGLSGPGFRDVSLEVRPGEIIGLAGVEGQGQRDFLRALAGLTPVTEGDIRIGMAEPRPGVANFRRAGVGFVPDDRHSEGLVLSLSIRENEGLGQLAAISDGGVLNAGREKALAEQIHADLRVKAPTVETPVSALSGGNQQKVLMGREMATRPKVMLVDEPTKGVDVGSRSDIYTKLREMAEAGVAVIVSSADGVEIEGLCDRVLVFSRGTVVAELSGADVNDARITEANLKATGQRAGTEEDATRKRSRWLSSDQMPAAILILLSLLVMGVTQWQNAYFLSAFSIQGILTLTTILALAGFAQLCVMLNGGIDLSIGPVAGLAVVLSSFLITDEAPLGIAGGVLVILLACTLIGLMHGLLVEALKLPAIVVTLATYTGLQGLSLVLRPSPAGMISYDFTDMVGVLAGPVPLIFLLVVLGGIAAEFGLFRRPGGRALRAVGSNPKSSEMIGLRRARIVLLAFVGSGALAGLAGILLSAQVGIGSATTGVSYTLMSVTAVVLGGAQIAGGRGSFLATLAGALFIQSIIAALPFLNLGAVVQYILIGGATFVAAALFAMIRKPGAASAH</sequence>
<keyword evidence="6" id="KW-0677">Repeat</keyword>
<dbReference type="AlphaFoldDB" id="A0A6L7G2V9"/>